<sequence>MSLTTAYRKLTQDEFMAEARERFGSDPLLWAFRCPHCGDIASPADFKAAGAPPGMAGQECIGRSLGALKKPAPTNTRGCDWAAYGLFRGPWEVVVPAEDGKPEASIWAFPLAEPATSDD</sequence>
<protein>
    <submittedName>
        <fullName evidence="1">Uncharacterized protein</fullName>
    </submittedName>
</protein>
<dbReference type="InterPro" id="IPR048166">
    <property type="entry name" value="VVA0879-like"/>
</dbReference>
<keyword evidence="2" id="KW-1185">Reference proteome</keyword>
<evidence type="ECO:0000313" key="1">
    <source>
        <dbReference type="EMBL" id="RKN38470.1"/>
    </source>
</evidence>
<proteinExistence type="predicted"/>
<evidence type="ECO:0000313" key="2">
    <source>
        <dbReference type="Proteomes" id="UP000281726"/>
    </source>
</evidence>
<dbReference type="RefSeq" id="WP_120733071.1">
    <property type="nucleotide sequence ID" value="NZ_RBAK01000021.1"/>
</dbReference>
<accession>A0A3A9YR72</accession>
<name>A0A3A9YR72_9ACTN</name>
<dbReference type="NCBIfam" id="NF041591">
    <property type="entry name" value="CxxC_VVA0879"/>
    <property type="match status" value="1"/>
</dbReference>
<gene>
    <name evidence="1" type="ORF">D7223_31190</name>
</gene>
<dbReference type="Proteomes" id="UP000281726">
    <property type="component" value="Unassembled WGS sequence"/>
</dbReference>
<dbReference type="OrthoDB" id="4205004at2"/>
<dbReference type="AlphaFoldDB" id="A0A3A9YR72"/>
<organism evidence="1 2">
    <name type="scientific">Micromonospora endolithica</name>
    <dbReference type="NCBI Taxonomy" id="230091"/>
    <lineage>
        <taxon>Bacteria</taxon>
        <taxon>Bacillati</taxon>
        <taxon>Actinomycetota</taxon>
        <taxon>Actinomycetes</taxon>
        <taxon>Micromonosporales</taxon>
        <taxon>Micromonosporaceae</taxon>
        <taxon>Micromonospora</taxon>
    </lineage>
</organism>
<comment type="caution">
    <text evidence="1">The sequence shown here is derived from an EMBL/GenBank/DDBJ whole genome shotgun (WGS) entry which is preliminary data.</text>
</comment>
<reference evidence="1 2" key="1">
    <citation type="journal article" date="2004" name="Syst. Appl. Microbiol.">
        <title>Cryptoendolithic actinomycetes from antarctic sandstone rock samples: Micromonospora endolithica sp. nov. and two isolates related to Micromonospora coerulea Jensen 1932.</title>
        <authorList>
            <person name="Hirsch P."/>
            <person name="Mevs U."/>
            <person name="Kroppenstedt R.M."/>
            <person name="Schumann P."/>
            <person name="Stackebrandt E."/>
        </authorList>
    </citation>
    <scope>NUCLEOTIDE SEQUENCE [LARGE SCALE GENOMIC DNA]</scope>
    <source>
        <strain evidence="1 2">JCM 12677</strain>
    </source>
</reference>
<dbReference type="EMBL" id="RBAK01000021">
    <property type="protein sequence ID" value="RKN38470.1"/>
    <property type="molecule type" value="Genomic_DNA"/>
</dbReference>